<feature type="domain" description="Phosphoribulokinase/uridine kinase" evidence="1">
    <location>
        <begin position="28"/>
        <end position="159"/>
    </location>
</feature>
<protein>
    <recommendedName>
        <fullName evidence="1">Phosphoribulokinase/uridine kinase domain-containing protein</fullName>
    </recommendedName>
</protein>
<dbReference type="RefSeq" id="WP_313794234.1">
    <property type="nucleotide sequence ID" value="NZ_CP102453.1"/>
</dbReference>
<dbReference type="Proteomes" id="UP001315967">
    <property type="component" value="Chromosome"/>
</dbReference>
<dbReference type="PANTHER" id="PTHR10285">
    <property type="entry name" value="URIDINE KINASE"/>
    <property type="match status" value="1"/>
</dbReference>
<dbReference type="Gene3D" id="3.40.50.300">
    <property type="entry name" value="P-loop containing nucleotide triphosphate hydrolases"/>
    <property type="match status" value="1"/>
</dbReference>
<evidence type="ECO:0000259" key="1">
    <source>
        <dbReference type="Pfam" id="PF00485"/>
    </source>
</evidence>
<dbReference type="InterPro" id="IPR006083">
    <property type="entry name" value="PRK/URK"/>
</dbReference>
<dbReference type="SUPFAM" id="SSF52540">
    <property type="entry name" value="P-loop containing nucleoside triphosphate hydrolases"/>
    <property type="match status" value="1"/>
</dbReference>
<name>A0ABY5P7N4_9LACT</name>
<gene>
    <name evidence="2" type="ORF">NRE15_03530</name>
</gene>
<evidence type="ECO:0000313" key="3">
    <source>
        <dbReference type="Proteomes" id="UP001315967"/>
    </source>
</evidence>
<dbReference type="EMBL" id="CP102453">
    <property type="protein sequence ID" value="UUX34733.1"/>
    <property type="molecule type" value="Genomic_DNA"/>
</dbReference>
<reference evidence="2 3" key="1">
    <citation type="submission" date="2022-08" db="EMBL/GenBank/DDBJ databases">
        <title>Aerococcaceae sp. nov isolated from spoiled eye mask.</title>
        <authorList>
            <person name="Zhou G."/>
            <person name="Xie X.-B."/>
            <person name="Shi Q.-S."/>
            <person name="Wang Y.-S."/>
            <person name="Wen X."/>
            <person name="Peng H."/>
            <person name="Yang X.-J."/>
            <person name="Tao H.-B."/>
            <person name="Huang X.-M."/>
        </authorList>
    </citation>
    <scope>NUCLEOTIDE SEQUENCE [LARGE SCALE GENOMIC DNA]</scope>
    <source>
        <strain evidence="3">DM20194951</strain>
    </source>
</reference>
<evidence type="ECO:0000313" key="2">
    <source>
        <dbReference type="EMBL" id="UUX34733.1"/>
    </source>
</evidence>
<sequence>MVNTRNTQQIIPIIEKIKLLKDKKSQLILAIDGRCGCGKSTLADQLGLQLNAEVFHMDDYFLPKERRTPDRLAQVGGNVDYERVEMELLQPLRAGEAVSYRPYDCSTGQYEVAVTRKPTPIVLVEGSYSMHPKLQVYYDLTIFVNCAKNIQLSRLKERESAESYAKFIEKWIPYEEKYFASFDILNKSDFVIDTQPLVENYE</sequence>
<proteinExistence type="predicted"/>
<accession>A0ABY5P7N4</accession>
<organism evidence="2 3">
    <name type="scientific">Fundicoccus culcitae</name>
    <dbReference type="NCBI Taxonomy" id="2969821"/>
    <lineage>
        <taxon>Bacteria</taxon>
        <taxon>Bacillati</taxon>
        <taxon>Bacillota</taxon>
        <taxon>Bacilli</taxon>
        <taxon>Lactobacillales</taxon>
        <taxon>Aerococcaceae</taxon>
        <taxon>Fundicoccus</taxon>
    </lineage>
</organism>
<dbReference type="InterPro" id="IPR027417">
    <property type="entry name" value="P-loop_NTPase"/>
</dbReference>
<keyword evidence="3" id="KW-1185">Reference proteome</keyword>
<dbReference type="Pfam" id="PF00485">
    <property type="entry name" value="PRK"/>
    <property type="match status" value="1"/>
</dbReference>